<dbReference type="AlphaFoldDB" id="A0A7C8IMC6"/>
<comment type="caution">
    <text evidence="5">The sequence shown here is derived from an EMBL/GenBank/DDBJ whole genome shotgun (WGS) entry which is preliminary data.</text>
</comment>
<dbReference type="GO" id="GO:0005525">
    <property type="term" value="F:GTP binding"/>
    <property type="evidence" value="ECO:0007669"/>
    <property type="project" value="InterPro"/>
</dbReference>
<feature type="region of interest" description="Disordered" evidence="2">
    <location>
        <begin position="553"/>
        <end position="578"/>
    </location>
</feature>
<dbReference type="EMBL" id="WUBL01000126">
    <property type="protein sequence ID" value="KAF2965078.1"/>
    <property type="molecule type" value="Genomic_DNA"/>
</dbReference>
<dbReference type="PROSITE" id="PS51419">
    <property type="entry name" value="RAB"/>
    <property type="match status" value="1"/>
</dbReference>
<evidence type="ECO:0000313" key="5">
    <source>
        <dbReference type="EMBL" id="KAF2965078.1"/>
    </source>
</evidence>
<dbReference type="Pfam" id="PF00071">
    <property type="entry name" value="Ras"/>
    <property type="match status" value="1"/>
</dbReference>
<reference evidence="5 6" key="1">
    <citation type="submission" date="2019-12" db="EMBL/GenBank/DDBJ databases">
        <title>Draft genome sequence of the ascomycete Xylaria multiplex DSM 110363.</title>
        <authorList>
            <person name="Buettner E."/>
            <person name="Kellner H."/>
        </authorList>
    </citation>
    <scope>NUCLEOTIDE SEQUENCE [LARGE SCALE GENOMIC DNA]</scope>
    <source>
        <strain evidence="5 6">DSM 110363</strain>
    </source>
</reference>
<feature type="domain" description="Non-haem dioxygenase N-terminal" evidence="4">
    <location>
        <begin position="40"/>
        <end position="141"/>
    </location>
</feature>
<dbReference type="Pfam" id="PF03171">
    <property type="entry name" value="2OG-FeII_Oxy"/>
    <property type="match status" value="1"/>
</dbReference>
<accession>A0A7C8IMC6</accession>
<dbReference type="PRINTS" id="PR00682">
    <property type="entry name" value="IPNSYNTHASE"/>
</dbReference>
<dbReference type="PROSITE" id="PS51421">
    <property type="entry name" value="RAS"/>
    <property type="match status" value="1"/>
</dbReference>
<evidence type="ECO:0000259" key="3">
    <source>
        <dbReference type="Pfam" id="PF03171"/>
    </source>
</evidence>
<proteinExistence type="inferred from homology"/>
<dbReference type="InParanoid" id="A0A7C8IMC6"/>
<dbReference type="SMART" id="SM00173">
    <property type="entry name" value="RAS"/>
    <property type="match status" value="1"/>
</dbReference>
<dbReference type="OrthoDB" id="406156at2759"/>
<dbReference type="InterPro" id="IPR027443">
    <property type="entry name" value="IPNS-like_sf"/>
</dbReference>
<dbReference type="InterPro" id="IPR044861">
    <property type="entry name" value="IPNS-like_FE2OG_OXY"/>
</dbReference>
<gene>
    <name evidence="5" type="ORF">GQX73_g8474</name>
</gene>
<dbReference type="PANTHER" id="PTHR47990">
    <property type="entry name" value="2-OXOGLUTARATE (2OG) AND FE(II)-DEPENDENT OXYGENASE SUPERFAMILY PROTEIN-RELATED"/>
    <property type="match status" value="1"/>
</dbReference>
<evidence type="ECO:0000313" key="6">
    <source>
        <dbReference type="Proteomes" id="UP000481858"/>
    </source>
</evidence>
<name>A0A7C8IMC6_9PEZI</name>
<comment type="similarity">
    <text evidence="1">Belongs to the iron/ascorbate-dependent oxidoreductase family.</text>
</comment>
<dbReference type="Gene3D" id="2.60.120.330">
    <property type="entry name" value="B-lactam Antibiotic, Isopenicillin N Synthase, Chain"/>
    <property type="match status" value="1"/>
</dbReference>
<protein>
    <recommendedName>
        <fullName evidence="7">Fe2OG dioxygenase domain-containing protein</fullName>
    </recommendedName>
</protein>
<dbReference type="InterPro" id="IPR001806">
    <property type="entry name" value="Small_GTPase"/>
</dbReference>
<dbReference type="InterPro" id="IPR050231">
    <property type="entry name" value="Iron_ascorbate_oxido_reductase"/>
</dbReference>
<dbReference type="FunFam" id="2.60.120.330:FF:000040">
    <property type="entry name" value="Chromosome 21, whole genome shotgun sequence"/>
    <property type="match status" value="1"/>
</dbReference>
<dbReference type="Proteomes" id="UP000481858">
    <property type="component" value="Unassembled WGS sequence"/>
</dbReference>
<organism evidence="5 6">
    <name type="scientific">Xylaria multiplex</name>
    <dbReference type="NCBI Taxonomy" id="323545"/>
    <lineage>
        <taxon>Eukaryota</taxon>
        <taxon>Fungi</taxon>
        <taxon>Dikarya</taxon>
        <taxon>Ascomycota</taxon>
        <taxon>Pezizomycotina</taxon>
        <taxon>Sordariomycetes</taxon>
        <taxon>Xylariomycetidae</taxon>
        <taxon>Xylariales</taxon>
        <taxon>Xylariaceae</taxon>
        <taxon>Xylaria</taxon>
    </lineage>
</organism>
<dbReference type="Gene3D" id="3.40.50.300">
    <property type="entry name" value="P-loop containing nucleotide triphosphate hydrolases"/>
    <property type="match status" value="1"/>
</dbReference>
<dbReference type="SUPFAM" id="SSF52540">
    <property type="entry name" value="P-loop containing nucleoside triphosphate hydrolases"/>
    <property type="match status" value="1"/>
</dbReference>
<evidence type="ECO:0008006" key="7">
    <source>
        <dbReference type="Google" id="ProtNLM"/>
    </source>
</evidence>
<evidence type="ECO:0000256" key="1">
    <source>
        <dbReference type="ARBA" id="ARBA00008056"/>
    </source>
</evidence>
<feature type="domain" description="Isopenicillin N synthase-like Fe(2+) 2OG dioxygenase" evidence="3">
    <location>
        <begin position="214"/>
        <end position="304"/>
    </location>
</feature>
<dbReference type="InterPro" id="IPR027417">
    <property type="entry name" value="P-loop_NTPase"/>
</dbReference>
<evidence type="ECO:0000256" key="2">
    <source>
        <dbReference type="SAM" id="MobiDB-lite"/>
    </source>
</evidence>
<keyword evidence="6" id="KW-1185">Reference proteome</keyword>
<dbReference type="SUPFAM" id="SSF51197">
    <property type="entry name" value="Clavaminate synthase-like"/>
    <property type="match status" value="1"/>
</dbReference>
<dbReference type="GO" id="GO:0003924">
    <property type="term" value="F:GTPase activity"/>
    <property type="evidence" value="ECO:0007669"/>
    <property type="project" value="InterPro"/>
</dbReference>
<dbReference type="Pfam" id="PF14226">
    <property type="entry name" value="DIOX_N"/>
    <property type="match status" value="1"/>
</dbReference>
<sequence length="888" mass="99938">MAAAAVSSSSNATGLPAYHQFPETKYQLVDLVDWADLVTLDLSLFDLPGGKQRLATQLFDAIQKIGFFYIVNFGLTQEQIDEQFAIGREVFKLPTEEKLKYRADLENGGYNGYKPLGLREVRPGIFDNTEIYNIPKFIPELERTHPEVINNNRPNIESFARHIHENVVGKLLVLFAIILELPEDFFLQRHRYDVRSDCHLRYMKYHHRTAEQNKALENVWVKGHTDFGSLTLLFRQPVAALQVRTPEEEWKWVKPYPGSITVNLADSLEFLTNGFLKSSIHRVVAPPPDQSEIDRLGVLYFVRPEDSLELRPVASSVLERLGYNKVTDGSAVGITAGEWVKARVAKNVSRAAKSEARSEIVEEEIIKGIAASIAGLIALSGSIYKIIRDFVEQAANPPQSACTLLLEVSEMRMVLRSLSDLIDNFLIYPPKRRALVQLDHLIICLTQTVLSFSELEKFVDPWVTGSQRSLWRRWKLISQAERMTRFNAKLQYNKISISLVISIIQCQSDTDAQQHRLSLEEMVRRTMDENKEIHTRLDQLGSLIMGSAPSITTTSRRLETAPSIGSAATAEEADDEESTIRIVRRTSHRSSASRPVSVSFALDLSGLLSESGPSLPFENELAQSLVYRRVRRDECDISFTTSEPTSGIWSMLSGLSLDRFSNISVIALPITLNDISNSSWYTNLNQARFDLIALNKTKVHNIAVLGECEVGKSTLITTVRAAFITNWLKLRRLTGTPQLCFGGSEKIDKHTMLSTEFNTYIVVDGVKNRLEITDTPGPSSEYAALVDDAIQRAEAFVLMYSLTDRHSFSQIRSLYNTIICAKRWPQTKRPPVVIVANKADLEESRVIYPGLSFSLAEELNCSHFELSVESGNCITLPFIELVRCTLGE</sequence>
<evidence type="ECO:0000259" key="4">
    <source>
        <dbReference type="Pfam" id="PF14226"/>
    </source>
</evidence>
<dbReference type="InterPro" id="IPR026992">
    <property type="entry name" value="DIOX_N"/>
</dbReference>